<evidence type="ECO:0000313" key="2">
    <source>
        <dbReference type="Proteomes" id="UP000494206"/>
    </source>
</evidence>
<keyword evidence="2" id="KW-1185">Reference proteome</keyword>
<dbReference type="PANTHER" id="PTHR31664:SF6">
    <property type="entry name" value="DUF4440 DOMAIN-CONTAINING PROTEIN"/>
    <property type="match status" value="1"/>
</dbReference>
<dbReference type="AlphaFoldDB" id="A0A8S1EB82"/>
<reference evidence="1 2" key="1">
    <citation type="submission" date="2020-04" db="EMBL/GenBank/DDBJ databases">
        <authorList>
            <person name="Laetsch R D."/>
            <person name="Stevens L."/>
            <person name="Kumar S."/>
            <person name="Blaxter L. M."/>
        </authorList>
    </citation>
    <scope>NUCLEOTIDE SEQUENCE [LARGE SCALE GENOMIC DNA]</scope>
</reference>
<organism evidence="1 2">
    <name type="scientific">Caenorhabditis bovis</name>
    <dbReference type="NCBI Taxonomy" id="2654633"/>
    <lineage>
        <taxon>Eukaryota</taxon>
        <taxon>Metazoa</taxon>
        <taxon>Ecdysozoa</taxon>
        <taxon>Nematoda</taxon>
        <taxon>Chromadorea</taxon>
        <taxon>Rhabditida</taxon>
        <taxon>Rhabditina</taxon>
        <taxon>Rhabditomorpha</taxon>
        <taxon>Rhabditoidea</taxon>
        <taxon>Rhabditidae</taxon>
        <taxon>Peloderinae</taxon>
        <taxon>Caenorhabditis</taxon>
    </lineage>
</organism>
<dbReference type="PANTHER" id="PTHR31664">
    <property type="entry name" value="PROTEIN CBG16427"/>
    <property type="match status" value="1"/>
</dbReference>
<gene>
    <name evidence="1" type="ORF">CBOVIS_LOCUS1286</name>
</gene>
<dbReference type="EMBL" id="CADEPM010000001">
    <property type="protein sequence ID" value="CAB3397946.1"/>
    <property type="molecule type" value="Genomic_DNA"/>
</dbReference>
<dbReference type="Gene3D" id="3.10.450.50">
    <property type="match status" value="1"/>
</dbReference>
<dbReference type="SUPFAM" id="SSF54427">
    <property type="entry name" value="NTF2-like"/>
    <property type="match status" value="1"/>
</dbReference>
<comment type="caution">
    <text evidence="1">The sequence shown here is derived from an EMBL/GenBank/DDBJ whole genome shotgun (WGS) entry which is preliminary data.</text>
</comment>
<dbReference type="Proteomes" id="UP000494206">
    <property type="component" value="Unassembled WGS sequence"/>
</dbReference>
<evidence type="ECO:0008006" key="3">
    <source>
        <dbReference type="Google" id="ProtNLM"/>
    </source>
</evidence>
<evidence type="ECO:0000313" key="1">
    <source>
        <dbReference type="EMBL" id="CAB3397946.1"/>
    </source>
</evidence>
<accession>A0A8S1EB82</accession>
<dbReference type="InterPro" id="IPR032710">
    <property type="entry name" value="NTF2-like_dom_sf"/>
</dbReference>
<dbReference type="OrthoDB" id="5781618at2759"/>
<protein>
    <recommendedName>
        <fullName evidence="3">DUF4440 domain-containing protein</fullName>
    </recommendedName>
</protein>
<proteinExistence type="predicted"/>
<name>A0A8S1EB82_9PELO</name>
<sequence>MIFETPAISASRSTIDLLYSEDEFKAILRPYYEGFNKTTENADAKGSMEFMHPQGVIVQRDVSSTFGKEALTDLFKRWYSFTGPYYFNRYNEKYSGGGDWITVESQMKLVKVNSNEVIVKGDVMHIWKKDGDKWLIFYEQYHVDK</sequence>